<dbReference type="OrthoDB" id="341259at2759"/>
<reference evidence="4 5" key="1">
    <citation type="submission" date="2016-07" db="EMBL/GenBank/DDBJ databases">
        <title>Multiple horizontal gene transfer events from other fungi enriched the ability of initially mycotrophic Trichoderma (Ascomycota) to feed on dead plant biomass.</title>
        <authorList>
            <consortium name="DOE Joint Genome Institute"/>
            <person name="Aerts A."/>
            <person name="Atanasova L."/>
            <person name="Chenthamara K."/>
            <person name="Zhang J."/>
            <person name="Grujic M."/>
            <person name="Henrissat B."/>
            <person name="Kuo A."/>
            <person name="Salamov A."/>
            <person name="Lipzen A."/>
            <person name="Labutti K."/>
            <person name="Barry K."/>
            <person name="Miao Y."/>
            <person name="Rahimi M.J."/>
            <person name="Shen Q."/>
            <person name="Grigoriev I.V."/>
            <person name="Kubicek C.P."/>
            <person name="Druzhinina I.S."/>
        </authorList>
    </citation>
    <scope>NUCLEOTIDE SEQUENCE [LARGE SCALE GENOMIC DNA]</scope>
    <source>
        <strain evidence="4 5">CBS 433.97</strain>
    </source>
</reference>
<name>A0A2T3ZCC7_TRIA4</name>
<dbReference type="Gene3D" id="3.30.60.90">
    <property type="match status" value="1"/>
</dbReference>
<dbReference type="GO" id="GO:0008270">
    <property type="term" value="F:zinc ion binding"/>
    <property type="evidence" value="ECO:0007669"/>
    <property type="project" value="UniProtKB-KW"/>
</dbReference>
<proteinExistence type="predicted"/>
<evidence type="ECO:0000313" key="5">
    <source>
        <dbReference type="Proteomes" id="UP000240493"/>
    </source>
</evidence>
<evidence type="ECO:0000313" key="4">
    <source>
        <dbReference type="EMBL" id="PTB42430.1"/>
    </source>
</evidence>
<dbReference type="AlphaFoldDB" id="A0A2T3ZCC7"/>
<evidence type="ECO:0000256" key="2">
    <source>
        <dbReference type="ARBA" id="ARBA00022771"/>
    </source>
</evidence>
<organism evidence="4 5">
    <name type="scientific">Trichoderma asperellum (strain ATCC 204424 / CBS 433.97 / NBRC 101777)</name>
    <dbReference type="NCBI Taxonomy" id="1042311"/>
    <lineage>
        <taxon>Eukaryota</taxon>
        <taxon>Fungi</taxon>
        <taxon>Dikarya</taxon>
        <taxon>Ascomycota</taxon>
        <taxon>Pezizomycotina</taxon>
        <taxon>Sordariomycetes</taxon>
        <taxon>Hypocreomycetidae</taxon>
        <taxon>Hypocreales</taxon>
        <taxon>Hypocreaceae</taxon>
        <taxon>Trichoderma</taxon>
    </lineage>
</organism>
<dbReference type="InterPro" id="IPR043145">
    <property type="entry name" value="Znf_ZZ_sf"/>
</dbReference>
<protein>
    <submittedName>
        <fullName evidence="4">Uncharacterized protein</fullName>
    </submittedName>
</protein>
<sequence>MCTIQLLLDKGVKVTDVTKCGWLPRVVAAWHDSDGMSKVETTEYPMPSIDASVLGGCDVETNERVNRAARRATWKSLKTGETMPLALCDSYLCHIYDTRYTCQTCWDMDYCFKCFRHIELLEHHKNHIFSKVNSELK</sequence>
<dbReference type="EMBL" id="KZ679260">
    <property type="protein sequence ID" value="PTB42430.1"/>
    <property type="molecule type" value="Genomic_DNA"/>
</dbReference>
<dbReference type="Proteomes" id="UP000240493">
    <property type="component" value="Unassembled WGS sequence"/>
</dbReference>
<gene>
    <name evidence="4" type="ORF">M441DRAFT_390170</name>
</gene>
<accession>A0A2T3ZCC7</accession>
<keyword evidence="3" id="KW-0862">Zinc</keyword>
<evidence type="ECO:0000256" key="1">
    <source>
        <dbReference type="ARBA" id="ARBA00022723"/>
    </source>
</evidence>
<evidence type="ECO:0000256" key="3">
    <source>
        <dbReference type="ARBA" id="ARBA00022833"/>
    </source>
</evidence>
<dbReference type="SUPFAM" id="SSF57850">
    <property type="entry name" value="RING/U-box"/>
    <property type="match status" value="1"/>
</dbReference>
<keyword evidence="1" id="KW-0479">Metal-binding</keyword>
<keyword evidence="5" id="KW-1185">Reference proteome</keyword>
<keyword evidence="2" id="KW-0863">Zinc-finger</keyword>